<keyword evidence="6 7" id="KW-0326">Glycosidase</keyword>
<dbReference type="Pfam" id="PF14845">
    <property type="entry name" value="Glycohydro_20b2"/>
    <property type="match status" value="1"/>
</dbReference>
<dbReference type="SUPFAM" id="SSF55545">
    <property type="entry name" value="beta-N-acetylhexosaminidase-like domain"/>
    <property type="match status" value="1"/>
</dbReference>
<dbReference type="PANTHER" id="PTHR22600:SF58">
    <property type="entry name" value="BETA-HEXOSAMINIDASE"/>
    <property type="match status" value="1"/>
</dbReference>
<dbReference type="GO" id="GO:0016231">
    <property type="term" value="F:beta-N-acetylglucosaminidase activity"/>
    <property type="evidence" value="ECO:0007669"/>
    <property type="project" value="TreeGrafter"/>
</dbReference>
<dbReference type="OrthoDB" id="428480at2759"/>
<dbReference type="InterPro" id="IPR029019">
    <property type="entry name" value="HEX_eukaryotic_N"/>
</dbReference>
<evidence type="ECO:0000256" key="1">
    <source>
        <dbReference type="ARBA" id="ARBA00001231"/>
    </source>
</evidence>
<dbReference type="InterPro" id="IPR017853">
    <property type="entry name" value="GH"/>
</dbReference>
<dbReference type="EMBL" id="JAAMPI010000758">
    <property type="protein sequence ID" value="KAF4628815.1"/>
    <property type="molecule type" value="Genomic_DNA"/>
</dbReference>
<dbReference type="FunFam" id="3.20.20.80:FF:000063">
    <property type="entry name" value="Beta-hexosaminidase"/>
    <property type="match status" value="1"/>
</dbReference>
<dbReference type="InterPro" id="IPR025705">
    <property type="entry name" value="Beta_hexosaminidase_sua/sub"/>
</dbReference>
<evidence type="ECO:0000256" key="6">
    <source>
        <dbReference type="ARBA" id="ARBA00023295"/>
    </source>
</evidence>
<evidence type="ECO:0000313" key="12">
    <source>
        <dbReference type="EMBL" id="KAF4628815.1"/>
    </source>
</evidence>
<dbReference type="PIRSF" id="PIRSF001093">
    <property type="entry name" value="B-hxosamndse_ab_euk"/>
    <property type="match status" value="1"/>
</dbReference>
<keyword evidence="4 7" id="KW-0378">Hydrolase</keyword>
<dbReference type="Gene3D" id="3.30.379.10">
    <property type="entry name" value="Chitobiase/beta-hexosaminidase domain 2-like"/>
    <property type="match status" value="1"/>
</dbReference>
<evidence type="ECO:0000256" key="4">
    <source>
        <dbReference type="ARBA" id="ARBA00022801"/>
    </source>
</evidence>
<proteinExistence type="inferred from homology"/>
<evidence type="ECO:0000256" key="8">
    <source>
        <dbReference type="PIRSR" id="PIRSR001093-1"/>
    </source>
</evidence>
<evidence type="ECO:0000313" key="13">
    <source>
        <dbReference type="Proteomes" id="UP000566819"/>
    </source>
</evidence>
<reference evidence="12 13" key="1">
    <citation type="submission" date="2020-03" db="EMBL/GenBank/DDBJ databases">
        <title>Draft Genome Sequence of Cudoniella acicularis.</title>
        <authorList>
            <person name="Buettner E."/>
            <person name="Kellner H."/>
        </authorList>
    </citation>
    <scope>NUCLEOTIDE SEQUENCE [LARGE SCALE GENOMIC DNA]</scope>
    <source>
        <strain evidence="12 13">DSM 108380</strain>
    </source>
</reference>
<organism evidence="12 13">
    <name type="scientific">Cudoniella acicularis</name>
    <dbReference type="NCBI Taxonomy" id="354080"/>
    <lineage>
        <taxon>Eukaryota</taxon>
        <taxon>Fungi</taxon>
        <taxon>Dikarya</taxon>
        <taxon>Ascomycota</taxon>
        <taxon>Pezizomycotina</taxon>
        <taxon>Leotiomycetes</taxon>
        <taxon>Helotiales</taxon>
        <taxon>Tricladiaceae</taxon>
        <taxon>Cudoniella</taxon>
    </lineage>
</organism>
<dbReference type="GO" id="GO:0030203">
    <property type="term" value="P:glycosaminoglycan metabolic process"/>
    <property type="evidence" value="ECO:0007669"/>
    <property type="project" value="TreeGrafter"/>
</dbReference>
<comment type="catalytic activity">
    <reaction evidence="1 7">
        <text>Hydrolysis of terminal non-reducing N-acetyl-D-hexosamine residues in N-acetyl-beta-D-hexosaminides.</text>
        <dbReference type="EC" id="3.2.1.52"/>
    </reaction>
</comment>
<feature type="chain" id="PRO_5034229916" description="Beta-hexosaminidase" evidence="9">
    <location>
        <begin position="18"/>
        <end position="601"/>
    </location>
</feature>
<gene>
    <name evidence="12" type="ORF">G7Y89_g9338</name>
</gene>
<dbReference type="PANTHER" id="PTHR22600">
    <property type="entry name" value="BETA-HEXOSAMINIDASE"/>
    <property type="match status" value="1"/>
</dbReference>
<dbReference type="AlphaFoldDB" id="A0A8H4W1Z8"/>
<name>A0A8H4W1Z8_9HELO</name>
<dbReference type="Pfam" id="PF00728">
    <property type="entry name" value="Glyco_hydro_20"/>
    <property type="match status" value="1"/>
</dbReference>
<keyword evidence="3 9" id="KW-0732">Signal</keyword>
<dbReference type="InterPro" id="IPR029018">
    <property type="entry name" value="Hex-like_dom2"/>
</dbReference>
<evidence type="ECO:0000256" key="3">
    <source>
        <dbReference type="ARBA" id="ARBA00022729"/>
    </source>
</evidence>
<protein>
    <recommendedName>
        <fullName evidence="7">Beta-hexosaminidase</fullName>
        <ecNumber evidence="7">3.2.1.52</ecNumber>
    </recommendedName>
</protein>
<dbReference type="GO" id="GO:0005975">
    <property type="term" value="P:carbohydrate metabolic process"/>
    <property type="evidence" value="ECO:0007669"/>
    <property type="project" value="InterPro"/>
</dbReference>
<dbReference type="CDD" id="cd06562">
    <property type="entry name" value="GH20_HexA_HexB-like"/>
    <property type="match status" value="1"/>
</dbReference>
<keyword evidence="13" id="KW-1185">Reference proteome</keyword>
<dbReference type="Gene3D" id="3.20.20.80">
    <property type="entry name" value="Glycosidases"/>
    <property type="match status" value="1"/>
</dbReference>
<keyword evidence="5" id="KW-0325">Glycoprotein</keyword>
<feature type="domain" description="Beta-hexosaminidase eukaryotic type N-terminal" evidence="11">
    <location>
        <begin position="18"/>
        <end position="161"/>
    </location>
</feature>
<dbReference type="PRINTS" id="PR00738">
    <property type="entry name" value="GLHYDRLASE20"/>
</dbReference>
<comment type="similarity">
    <text evidence="2 7">Belongs to the glycosyl hydrolase 20 family.</text>
</comment>
<dbReference type="EC" id="3.2.1.52" evidence="7"/>
<evidence type="ECO:0000256" key="5">
    <source>
        <dbReference type="ARBA" id="ARBA00023180"/>
    </source>
</evidence>
<evidence type="ECO:0000256" key="2">
    <source>
        <dbReference type="ARBA" id="ARBA00006285"/>
    </source>
</evidence>
<feature type="signal peptide" evidence="9">
    <location>
        <begin position="1"/>
        <end position="17"/>
    </location>
</feature>
<sequence>MWFQTSLILVFTSCALAIWPAPQSFSSGNSVLWIGPDVQVTYNGGNSSLTSDTHDGITGSAIVKKGVTRALGTLFRQNIVPWKLVPRNGLSNFEPGGYSPKTYIKTLTITQTGTDNSSTFKPLAGQVDESYAISIGTDGTAEITAVSSVGVLHALQTFIQLFYQHSSAGTYTNLAPIKITDAPKFAHRGLNMDVARNWFPVEDILRTIDAISWNKFNILHLHMTDSQSWPMDIPALPELSQKGAYFTGLSYTPDDIKKIQTYAIQRGVEVVIEFDMPGHTTAIGIAYPDLIAAFDAQPWDTYCAEPPCGSLKLNSSAVDDFVDTLFGDVLPRVAPYSTYLHTGGDEVNVNAYLLDDTVKSNDSAVLQPLIQKLVDRNHAHIRAAGLTPVVWEEMLLVWNLTLGADVVVQTWQSDANVAAVTAQGHKVLAGNYNFWYLDCGKGQWLDFAEGASFAKFYPFNDYCSPTKNWRLVYSYDPLAGVPQNQTDLVLGGEVHIWSEQTDPVNLDDMVWPRASAAGEVLWSGRQDANGNNRTQLDASPRLAEMRERQHVGRGFQVPLCLGALSFSALHLETPHFACETPRRLLSKSRDRDPYRAQNPMR</sequence>
<dbReference type="Proteomes" id="UP000566819">
    <property type="component" value="Unassembled WGS sequence"/>
</dbReference>
<comment type="caution">
    <text evidence="12">The sequence shown here is derived from an EMBL/GenBank/DDBJ whole genome shotgun (WGS) entry which is preliminary data.</text>
</comment>
<feature type="domain" description="Glycoside hydrolase family 20 catalytic" evidence="10">
    <location>
        <begin position="185"/>
        <end position="524"/>
    </location>
</feature>
<evidence type="ECO:0000259" key="10">
    <source>
        <dbReference type="Pfam" id="PF00728"/>
    </source>
</evidence>
<evidence type="ECO:0000259" key="11">
    <source>
        <dbReference type="Pfam" id="PF14845"/>
    </source>
</evidence>
<dbReference type="SUPFAM" id="SSF51445">
    <property type="entry name" value="(Trans)glycosidases"/>
    <property type="match status" value="1"/>
</dbReference>
<accession>A0A8H4W1Z8</accession>
<evidence type="ECO:0000256" key="9">
    <source>
        <dbReference type="SAM" id="SignalP"/>
    </source>
</evidence>
<evidence type="ECO:0000256" key="7">
    <source>
        <dbReference type="PIRNR" id="PIRNR001093"/>
    </source>
</evidence>
<feature type="active site" description="Proton donor" evidence="8">
    <location>
        <position position="346"/>
    </location>
</feature>
<dbReference type="InterPro" id="IPR015883">
    <property type="entry name" value="Glyco_hydro_20_cat"/>
</dbReference>
<dbReference type="GO" id="GO:0016020">
    <property type="term" value="C:membrane"/>
    <property type="evidence" value="ECO:0007669"/>
    <property type="project" value="TreeGrafter"/>
</dbReference>